<feature type="domain" description="RING-type" evidence="25">
    <location>
        <begin position="428"/>
        <end position="466"/>
    </location>
</feature>
<evidence type="ECO:0000256" key="21">
    <source>
        <dbReference type="PROSITE-ProRule" id="PRU00175"/>
    </source>
</evidence>
<keyword evidence="15" id="KW-0234">DNA repair</keyword>
<keyword evidence="9" id="KW-0227">DNA damage</keyword>
<dbReference type="GO" id="GO:0052757">
    <property type="term" value="F:chondroitin hydrolase activity"/>
    <property type="evidence" value="ECO:0007669"/>
    <property type="project" value="TreeGrafter"/>
</dbReference>
<dbReference type="PROSITE" id="PS50089">
    <property type="entry name" value="ZF_RING_2"/>
    <property type="match status" value="1"/>
</dbReference>
<evidence type="ECO:0000259" key="25">
    <source>
        <dbReference type="PROSITE" id="PS50089"/>
    </source>
</evidence>
<evidence type="ECO:0000259" key="26">
    <source>
        <dbReference type="PROSITE" id="PS50800"/>
    </source>
</evidence>
<evidence type="ECO:0000256" key="20">
    <source>
        <dbReference type="ARBA" id="ARBA00082369"/>
    </source>
</evidence>
<evidence type="ECO:0000256" key="2">
    <source>
        <dbReference type="ARBA" id="ARBA00004123"/>
    </source>
</evidence>
<dbReference type="SMART" id="SM00734">
    <property type="entry name" value="ZnF_Rad18"/>
    <property type="match status" value="2"/>
</dbReference>
<keyword evidence="22" id="KW-0175">Coiled coil</keyword>
<organism evidence="27 28">
    <name type="scientific">Sanghuangporus baumii</name>
    <name type="common">Phellinus baumii</name>
    <dbReference type="NCBI Taxonomy" id="108892"/>
    <lineage>
        <taxon>Eukaryota</taxon>
        <taxon>Fungi</taxon>
        <taxon>Dikarya</taxon>
        <taxon>Basidiomycota</taxon>
        <taxon>Agaricomycotina</taxon>
        <taxon>Agaricomycetes</taxon>
        <taxon>Hymenochaetales</taxon>
        <taxon>Hymenochaetaceae</taxon>
        <taxon>Sanghuangporus</taxon>
    </lineage>
</organism>
<dbReference type="SUPFAM" id="SSF57850">
    <property type="entry name" value="RING/U-box"/>
    <property type="match status" value="1"/>
</dbReference>
<comment type="similarity">
    <text evidence="18">Belongs to the glycosyl hydrolase 88 family.</text>
</comment>
<dbReference type="PANTHER" id="PTHR36845:SF1">
    <property type="entry name" value="HYDROLASE, PUTATIVE (AFU_ORTHOLOGUE AFUA_7G05090)-RELATED"/>
    <property type="match status" value="1"/>
</dbReference>
<dbReference type="EMBL" id="LNZH02000151">
    <property type="protein sequence ID" value="OCB89668.1"/>
    <property type="molecule type" value="Genomic_DNA"/>
</dbReference>
<evidence type="ECO:0000256" key="8">
    <source>
        <dbReference type="ARBA" id="ARBA00022723"/>
    </source>
</evidence>
<dbReference type="InterPro" id="IPR006642">
    <property type="entry name" value="Rad18_UBZ4"/>
</dbReference>
<comment type="subcellular location">
    <subcellularLocation>
        <location evidence="2">Nucleus</location>
    </subcellularLocation>
</comment>
<dbReference type="Gene3D" id="1.50.10.10">
    <property type="match status" value="1"/>
</dbReference>
<evidence type="ECO:0000256" key="24">
    <source>
        <dbReference type="SAM" id="SignalP"/>
    </source>
</evidence>
<name>A0A9Q5I0Y9_SANBA</name>
<evidence type="ECO:0000256" key="16">
    <source>
        <dbReference type="ARBA" id="ARBA00023242"/>
    </source>
</evidence>
<evidence type="ECO:0000256" key="9">
    <source>
        <dbReference type="ARBA" id="ARBA00022763"/>
    </source>
</evidence>
<evidence type="ECO:0000256" key="4">
    <source>
        <dbReference type="ARBA" id="ARBA00009506"/>
    </source>
</evidence>
<dbReference type="SMART" id="SM00184">
    <property type="entry name" value="RING"/>
    <property type="match status" value="1"/>
</dbReference>
<keyword evidence="11" id="KW-0833">Ubl conjugation pathway</keyword>
<dbReference type="SMART" id="SM00513">
    <property type="entry name" value="SAP"/>
    <property type="match status" value="1"/>
</dbReference>
<evidence type="ECO:0000256" key="7">
    <source>
        <dbReference type="ARBA" id="ARBA00022679"/>
    </source>
</evidence>
<feature type="region of interest" description="Disordered" evidence="23">
    <location>
        <begin position="809"/>
        <end position="870"/>
    </location>
</feature>
<keyword evidence="8" id="KW-0479">Metal-binding</keyword>
<evidence type="ECO:0000256" key="3">
    <source>
        <dbReference type="ARBA" id="ARBA00004906"/>
    </source>
</evidence>
<comment type="pathway">
    <text evidence="3">Protein modification; protein ubiquitination.</text>
</comment>
<dbReference type="InterPro" id="IPR012341">
    <property type="entry name" value="6hp_glycosidase-like_sf"/>
</dbReference>
<keyword evidence="16" id="KW-0539">Nucleus</keyword>
<dbReference type="PROSITE" id="PS00518">
    <property type="entry name" value="ZF_RING_1"/>
    <property type="match status" value="1"/>
</dbReference>
<dbReference type="InterPro" id="IPR017907">
    <property type="entry name" value="Znf_RING_CS"/>
</dbReference>
<comment type="caution">
    <text evidence="27">The sequence shown here is derived from an EMBL/GenBank/DDBJ whole genome shotgun (WGS) entry which is preliminary data.</text>
</comment>
<accession>A0A9Q5I0Y9</accession>
<evidence type="ECO:0000256" key="23">
    <source>
        <dbReference type="SAM" id="MobiDB-lite"/>
    </source>
</evidence>
<evidence type="ECO:0000256" key="11">
    <source>
        <dbReference type="ARBA" id="ARBA00022786"/>
    </source>
</evidence>
<keyword evidence="13" id="KW-0862">Zinc</keyword>
<evidence type="ECO:0000256" key="15">
    <source>
        <dbReference type="ARBA" id="ARBA00023204"/>
    </source>
</evidence>
<feature type="compositionally biased region" description="Low complexity" evidence="23">
    <location>
        <begin position="817"/>
        <end position="833"/>
    </location>
</feature>
<keyword evidence="24" id="KW-0732">Signal</keyword>
<feature type="coiled-coil region" evidence="22">
    <location>
        <begin position="737"/>
        <end position="764"/>
    </location>
</feature>
<evidence type="ECO:0000256" key="6">
    <source>
        <dbReference type="ARBA" id="ARBA00015551"/>
    </source>
</evidence>
<keyword evidence="14" id="KW-0238">DNA-binding</keyword>
<dbReference type="FunFam" id="3.30.40.10:FF:000172">
    <property type="entry name" value="E3 ubiquitin-protein ligase RAD18"/>
    <property type="match status" value="1"/>
</dbReference>
<dbReference type="OrthoDB" id="2317065at2759"/>
<dbReference type="GO" id="GO:0000272">
    <property type="term" value="P:polysaccharide catabolic process"/>
    <property type="evidence" value="ECO:0007669"/>
    <property type="project" value="TreeGrafter"/>
</dbReference>
<keyword evidence="12 27" id="KW-0378">Hydrolase</keyword>
<dbReference type="Proteomes" id="UP000757232">
    <property type="component" value="Unassembled WGS sequence"/>
</dbReference>
<proteinExistence type="inferred from homology"/>
<dbReference type="PROSITE" id="PS50800">
    <property type="entry name" value="SAP"/>
    <property type="match status" value="1"/>
</dbReference>
<feature type="domain" description="SAP" evidence="26">
    <location>
        <begin position="676"/>
        <end position="710"/>
    </location>
</feature>
<dbReference type="InterPro" id="IPR052369">
    <property type="entry name" value="UG_Glycosaminoglycan_Hydrolase"/>
</dbReference>
<keyword evidence="7" id="KW-0808">Transferase</keyword>
<dbReference type="GO" id="GO:0008270">
    <property type="term" value="F:zinc ion binding"/>
    <property type="evidence" value="ECO:0007669"/>
    <property type="project" value="UniProtKB-KW"/>
</dbReference>
<dbReference type="GO" id="GO:0003677">
    <property type="term" value="F:DNA binding"/>
    <property type="evidence" value="ECO:0007669"/>
    <property type="project" value="UniProtKB-KW"/>
</dbReference>
<sequence>MLVHLLAISGFLLFVQALGPPKELFSPLVGKKVLAIASNESTSDARYPQYTDREGTWQYFTANQWTSGFFPGTLYQLNVRRSSCSSSFDRSVDWLGLGRQWSSGILPYLTNNRYEHDVGFVSFPFQDELQVNPKNASAINVIQTFADQLAGRFSPIVGCTRSWDTVDPTDFQVIIDNMMNLDLLFLAANMFGNDTYRDIAISHADKTITNHIRPDGSSFHVVEYNSTTGNVIRRRTAQGYADNSTWTRGQAWGIYGFATMYKNTGIKRYLETSRHMATFFRNSMPEDGIVPWDFGAPTVPPSRPADSSAATIAATGLLLLSRLEDSIAPRNSTGSRLWSDFALSLLDKTTDLAWRPDWQSLLANGTVNSNADPPNQLTGTVYGEYRFYYSDLDHDIRSARMDNVSDPTDFPTDTEAPGLRKLDAAFSCQICGEVYDAPMMLGCGHSFCSICVRRSLRDRHECPACRNPAEEVQLVKNTHLEDLCDSWRSARDTILKLIKKVDHLERIVANNGNPDMPPRKKRRVNSEEVKVTSVERGSAEVIDDFDEKLGGEVIPSSDAEENETQIDGHSIVNCPLCGQRVMYRNVNGHMDSHSIVNCPLCGQRVMYGNVNGHMDSDCRSFLAKPKGEHANTKDSWNSILGNGSSISTSRIKGKKQQRETRTDLAGHVERIPKPSYKLLKDKKLREMLAEYQLSTSGAREQLIARHTQCVILIAKGALTERKHGRFVLLYNSNLDRTERLRKSLSELRNELKGWEDNLELKKVSVDDPQTYMVYMTSSFISAELYSYCVPQKDRSAEFKKHIEAAKASNLTKKGKDSSSPSTSSMAPGSSESSARPGDVTTNIDAPAVDRRNAPREGAIVVPDSQEEDAI</sequence>
<evidence type="ECO:0000313" key="27">
    <source>
        <dbReference type="EMBL" id="OCB89668.1"/>
    </source>
</evidence>
<evidence type="ECO:0000256" key="17">
    <source>
        <dbReference type="ARBA" id="ARBA00031783"/>
    </source>
</evidence>
<dbReference type="PANTHER" id="PTHR36845">
    <property type="entry name" value="HYDROLASE, PUTATIVE (AFU_ORTHOLOGUE AFUA_7G05090)-RELATED"/>
    <property type="match status" value="1"/>
</dbReference>
<feature type="chain" id="PRO_5040166562" description="Postreplication repair E3 ubiquitin-protein ligase RAD18" evidence="24">
    <location>
        <begin position="18"/>
        <end position="870"/>
    </location>
</feature>
<evidence type="ECO:0000256" key="14">
    <source>
        <dbReference type="ARBA" id="ARBA00023125"/>
    </source>
</evidence>
<keyword evidence="28" id="KW-1185">Reference proteome</keyword>
<keyword evidence="10 21" id="KW-0863">Zinc-finger</keyword>
<dbReference type="GO" id="GO:0005634">
    <property type="term" value="C:nucleus"/>
    <property type="evidence" value="ECO:0007669"/>
    <property type="project" value="UniProtKB-SubCell"/>
</dbReference>
<reference evidence="27" key="1">
    <citation type="submission" date="2016-06" db="EMBL/GenBank/DDBJ databases">
        <title>Draft Genome sequence of the fungus Inonotus baumii.</title>
        <authorList>
            <person name="Zhu H."/>
            <person name="Lin W."/>
        </authorList>
    </citation>
    <scope>NUCLEOTIDE SEQUENCE</scope>
    <source>
        <strain evidence="27">821</strain>
    </source>
</reference>
<evidence type="ECO:0000256" key="13">
    <source>
        <dbReference type="ARBA" id="ARBA00022833"/>
    </source>
</evidence>
<evidence type="ECO:0000256" key="10">
    <source>
        <dbReference type="ARBA" id="ARBA00022771"/>
    </source>
</evidence>
<dbReference type="Pfam" id="PF02037">
    <property type="entry name" value="SAP"/>
    <property type="match status" value="1"/>
</dbReference>
<dbReference type="GO" id="GO:0061630">
    <property type="term" value="F:ubiquitin protein ligase activity"/>
    <property type="evidence" value="ECO:0007669"/>
    <property type="project" value="UniProtKB-EC"/>
</dbReference>
<evidence type="ECO:0000256" key="12">
    <source>
        <dbReference type="ARBA" id="ARBA00022801"/>
    </source>
</evidence>
<evidence type="ECO:0000256" key="5">
    <source>
        <dbReference type="ARBA" id="ARBA00012483"/>
    </source>
</evidence>
<dbReference type="InterPro" id="IPR003034">
    <property type="entry name" value="SAP_dom"/>
</dbReference>
<dbReference type="InterPro" id="IPR008928">
    <property type="entry name" value="6-hairpin_glycosidase_sf"/>
</dbReference>
<feature type="signal peptide" evidence="24">
    <location>
        <begin position="1"/>
        <end position="17"/>
    </location>
</feature>
<evidence type="ECO:0000256" key="19">
    <source>
        <dbReference type="ARBA" id="ARBA00074353"/>
    </source>
</evidence>
<comment type="catalytic activity">
    <reaction evidence="1">
        <text>S-ubiquitinyl-[E2 ubiquitin-conjugating enzyme]-L-cysteine + [acceptor protein]-L-lysine = [E2 ubiquitin-conjugating enzyme]-L-cysteine + N(6)-ubiquitinyl-[acceptor protein]-L-lysine.</text>
        <dbReference type="EC" id="2.3.2.27"/>
    </reaction>
</comment>
<evidence type="ECO:0000256" key="18">
    <source>
        <dbReference type="ARBA" id="ARBA00038358"/>
    </source>
</evidence>
<gene>
    <name evidence="27" type="ORF">A7U60_g3145</name>
</gene>
<evidence type="ECO:0000256" key="1">
    <source>
        <dbReference type="ARBA" id="ARBA00000900"/>
    </source>
</evidence>
<evidence type="ECO:0000313" key="28">
    <source>
        <dbReference type="Proteomes" id="UP000757232"/>
    </source>
</evidence>
<dbReference type="Gene3D" id="3.30.40.10">
    <property type="entry name" value="Zinc/RING finger domain, C3HC4 (zinc finger)"/>
    <property type="match status" value="2"/>
</dbReference>
<dbReference type="GO" id="GO:0006281">
    <property type="term" value="P:DNA repair"/>
    <property type="evidence" value="ECO:0007669"/>
    <property type="project" value="UniProtKB-KW"/>
</dbReference>
<dbReference type="SUPFAM" id="SSF48208">
    <property type="entry name" value="Six-hairpin glycosidases"/>
    <property type="match status" value="1"/>
</dbReference>
<dbReference type="InterPro" id="IPR013083">
    <property type="entry name" value="Znf_RING/FYVE/PHD"/>
</dbReference>
<dbReference type="Pfam" id="PF13923">
    <property type="entry name" value="zf-C3HC4_2"/>
    <property type="match status" value="1"/>
</dbReference>
<comment type="similarity">
    <text evidence="4">Belongs to the RAD18 family.</text>
</comment>
<dbReference type="AlphaFoldDB" id="A0A9Q5I0Y9"/>
<dbReference type="EC" id="2.3.2.27" evidence="5"/>
<evidence type="ECO:0000256" key="22">
    <source>
        <dbReference type="SAM" id="Coils"/>
    </source>
</evidence>
<protein>
    <recommendedName>
        <fullName evidence="6">Postreplication repair E3 ubiquitin-protein ligase RAD18</fullName>
        <ecNumber evidence="5">2.3.2.27</ecNumber>
    </recommendedName>
    <alternativeName>
        <fullName evidence="19">Postreplication repair E3 ubiquitin-protein ligase rad18</fullName>
    </alternativeName>
    <alternativeName>
        <fullName evidence="17 20">RING-type E3 ubiquitin transferase RAD18</fullName>
    </alternativeName>
</protein>
<dbReference type="InterPro" id="IPR001841">
    <property type="entry name" value="Znf_RING"/>
</dbReference>